<dbReference type="eggNOG" id="COG1639">
    <property type="taxonomic scope" value="Bacteria"/>
</dbReference>
<keyword evidence="3" id="KW-1185">Reference proteome</keyword>
<dbReference type="STRING" id="349521.HCH_01812"/>
<dbReference type="Gene3D" id="1.10.3210.10">
    <property type="entry name" value="Hypothetical protein af1432"/>
    <property type="match status" value="1"/>
</dbReference>
<dbReference type="SUPFAM" id="SSF109604">
    <property type="entry name" value="HD-domain/PDEase-like"/>
    <property type="match status" value="1"/>
</dbReference>
<dbReference type="HOGENOM" id="CLU_046996_0_0_6"/>
<protein>
    <submittedName>
        <fullName evidence="2">Predicted signal transduction protein</fullName>
    </submittedName>
</protein>
<dbReference type="PIRSF" id="PIRSF036888">
    <property type="entry name" value="HDGYPm_UCP036888"/>
    <property type="match status" value="1"/>
</dbReference>
<dbReference type="CDD" id="cd00077">
    <property type="entry name" value="HDc"/>
    <property type="match status" value="1"/>
</dbReference>
<dbReference type="InterPro" id="IPR036754">
    <property type="entry name" value="YbaK/aa-tRNA-synt-asso_dom_sf"/>
</dbReference>
<sequence>MPLASRVMQYLNRQGVPYQQIHHDRAGNIDAALKAAEVLPDCVAVAEILVDAKGVVMAITEFGTQMNLDALNSAIRRNLQRLTGRQADRLFRDCEPGSHPPIANAYGVHAVCDERLFAKEQIYIQSGCHNTLLRLDRESFQRVMSSAIKLKQGCCEAQAMNPLSSDTPESPDVGEANAERVAERLKRLYKLPPMPTVATRILQATSDPDATAGELAAIIEQDPSLAAQIMRQARSALYGYRGKLESVKDAVMRVLGFERVSQLALSISASKAFDLPNEGPLGIVCFWRHALHVSLLAQRLAFHVPDDRINPSLAYLTGLLHNFGILLLGHLFRPEYTMLNKLAEADPMAELAVLEKQVLGMGGAKELVGLGHGMLGSILLEHWRLPKEVSMTAAGHQVKDYHGPYEDYVLLIQLSNCLLKELELGDDQVPDDPVYYAKRLDIQPEIVFEVFEQLKQSSDSLNQLASKMG</sequence>
<dbReference type="KEGG" id="hch:HCH_01812"/>
<proteinExistence type="predicted"/>
<dbReference type="Proteomes" id="UP000000238">
    <property type="component" value="Chromosome"/>
</dbReference>
<dbReference type="PROSITE" id="PS51833">
    <property type="entry name" value="HDOD"/>
    <property type="match status" value="1"/>
</dbReference>
<feature type="domain" description="HDOD" evidence="1">
    <location>
        <begin position="191"/>
        <end position="399"/>
    </location>
</feature>
<dbReference type="CDD" id="cd04332">
    <property type="entry name" value="YbaK_like"/>
    <property type="match status" value="1"/>
</dbReference>
<dbReference type="InterPro" id="IPR052340">
    <property type="entry name" value="RNase_Y/CdgJ"/>
</dbReference>
<reference evidence="2 3" key="1">
    <citation type="journal article" date="2005" name="Nucleic Acids Res.">
        <title>Genomic blueprint of Hahella chejuensis, a marine microbe producing an algicidal agent.</title>
        <authorList>
            <person name="Jeong H."/>
            <person name="Yim J.H."/>
            <person name="Lee C."/>
            <person name="Choi S.-H."/>
            <person name="Park Y.K."/>
            <person name="Yoon S.H."/>
            <person name="Hur C.-G."/>
            <person name="Kang H.-Y."/>
            <person name="Kim D."/>
            <person name="Lee H.H."/>
            <person name="Park K.H."/>
            <person name="Park S.-H."/>
            <person name="Park H.-S."/>
            <person name="Lee H.K."/>
            <person name="Oh T.K."/>
            <person name="Kim J.F."/>
        </authorList>
    </citation>
    <scope>NUCLEOTIDE SEQUENCE [LARGE SCALE GENOMIC DNA]</scope>
    <source>
        <strain evidence="2 3">KCTC 2396</strain>
    </source>
</reference>
<organism evidence="2 3">
    <name type="scientific">Hahella chejuensis (strain KCTC 2396)</name>
    <dbReference type="NCBI Taxonomy" id="349521"/>
    <lineage>
        <taxon>Bacteria</taxon>
        <taxon>Pseudomonadati</taxon>
        <taxon>Pseudomonadota</taxon>
        <taxon>Gammaproteobacteria</taxon>
        <taxon>Oceanospirillales</taxon>
        <taxon>Hahellaceae</taxon>
        <taxon>Hahella</taxon>
    </lineage>
</organism>
<dbReference type="InterPro" id="IPR007214">
    <property type="entry name" value="YbaK/aa-tRNA-synth-assoc-dom"/>
</dbReference>
<evidence type="ECO:0000313" key="3">
    <source>
        <dbReference type="Proteomes" id="UP000000238"/>
    </source>
</evidence>
<dbReference type="Gene3D" id="3.90.960.10">
    <property type="entry name" value="YbaK/aminoacyl-tRNA synthetase-associated domain"/>
    <property type="match status" value="1"/>
</dbReference>
<dbReference type="SUPFAM" id="SSF55826">
    <property type="entry name" value="YbaK/ProRS associated domain"/>
    <property type="match status" value="1"/>
</dbReference>
<dbReference type="InterPro" id="IPR013976">
    <property type="entry name" value="HDOD"/>
</dbReference>
<accession>Q2SL22</accession>
<dbReference type="Pfam" id="PF04073">
    <property type="entry name" value="tRNA_edit"/>
    <property type="match status" value="1"/>
</dbReference>
<dbReference type="PANTHER" id="PTHR33525">
    <property type="match status" value="1"/>
</dbReference>
<dbReference type="Pfam" id="PF08668">
    <property type="entry name" value="HDOD"/>
    <property type="match status" value="1"/>
</dbReference>
<dbReference type="PANTHER" id="PTHR33525:SF3">
    <property type="entry name" value="RIBONUCLEASE Y"/>
    <property type="match status" value="1"/>
</dbReference>
<evidence type="ECO:0000313" key="2">
    <source>
        <dbReference type="EMBL" id="ABC28652.1"/>
    </source>
</evidence>
<dbReference type="EMBL" id="CP000155">
    <property type="protein sequence ID" value="ABC28652.1"/>
    <property type="molecule type" value="Genomic_DNA"/>
</dbReference>
<dbReference type="AlphaFoldDB" id="Q2SL22"/>
<dbReference type="InterPro" id="IPR014627">
    <property type="entry name" value="UCP036888_HDGYP-like"/>
</dbReference>
<name>Q2SL22_HAHCH</name>
<gene>
    <name evidence="2" type="ordered locus">HCH_01812</name>
</gene>
<dbReference type="GO" id="GO:0002161">
    <property type="term" value="F:aminoacyl-tRNA deacylase activity"/>
    <property type="evidence" value="ECO:0007669"/>
    <property type="project" value="InterPro"/>
</dbReference>
<dbReference type="RefSeq" id="WP_011395724.1">
    <property type="nucleotide sequence ID" value="NC_007645.1"/>
</dbReference>
<dbReference type="InterPro" id="IPR003607">
    <property type="entry name" value="HD/PDEase_dom"/>
</dbReference>
<dbReference type="eggNOG" id="COG2606">
    <property type="taxonomic scope" value="Bacteria"/>
</dbReference>
<evidence type="ECO:0000259" key="1">
    <source>
        <dbReference type="PROSITE" id="PS51833"/>
    </source>
</evidence>